<sequence length="279" mass="31079">MVRLDRWPGGRPKPARRRGSIHCALPGPIRFPRFGDRKQAGADERGQARGRSAARADQRRRPDRRAGRVGRVGCSAGLLLAHDGYRYSVAGATWGANESPVHIDFEWRSTHRVPDLDLTPELRVAVGIDLNPIDPGDPDDRAWMQALVWPENLHEAALLDAALSVLATDPPRRVVGDARRLIAPVVRDLPPELSVVIFHAATRAHVPPEDRPEFDDAINQMGASHTLFHLSLEGSADPRFRRHRGSFLLTLEERRPGEPVITSHLALVDQHGEWIRPLD</sequence>
<dbReference type="Proteomes" id="UP000319263">
    <property type="component" value="Chromosome"/>
</dbReference>
<keyword evidence="3" id="KW-1185">Reference proteome</keyword>
<accession>A0A516Q447</accession>
<feature type="compositionally biased region" description="Basic and acidic residues" evidence="1">
    <location>
        <begin position="54"/>
        <end position="66"/>
    </location>
</feature>
<feature type="compositionally biased region" description="Basic and acidic residues" evidence="1">
    <location>
        <begin position="33"/>
        <end position="47"/>
    </location>
</feature>
<feature type="region of interest" description="Disordered" evidence="1">
    <location>
        <begin position="1"/>
        <end position="68"/>
    </location>
</feature>
<dbReference type="OrthoDB" id="8899077at2"/>
<dbReference type="InterPro" id="IPR011200">
    <property type="entry name" value="UCP012608"/>
</dbReference>
<dbReference type="AlphaFoldDB" id="A0A516Q447"/>
<reference evidence="2 3" key="1">
    <citation type="submission" date="2019-07" db="EMBL/GenBank/DDBJ databases">
        <title>Microlunatus dokdonensis sp. nov. isolated from the rhizospheric soil of the wild plant Elymus tsukushiensis.</title>
        <authorList>
            <person name="Ghim S.-Y."/>
            <person name="Hwang Y.-J."/>
            <person name="Son J.-S."/>
            <person name="Shin J.-H."/>
        </authorList>
    </citation>
    <scope>NUCLEOTIDE SEQUENCE [LARGE SCALE GENOMIC DNA]</scope>
    <source>
        <strain evidence="2 3">KUDC0627</strain>
    </source>
</reference>
<name>A0A516Q447_9ACTN</name>
<dbReference type="KEGG" id="mik:FOE78_21980"/>
<dbReference type="EMBL" id="CP041692">
    <property type="protein sequence ID" value="QDP98216.1"/>
    <property type="molecule type" value="Genomic_DNA"/>
</dbReference>
<evidence type="ECO:0000313" key="2">
    <source>
        <dbReference type="EMBL" id="QDP98216.1"/>
    </source>
</evidence>
<evidence type="ECO:0000256" key="1">
    <source>
        <dbReference type="SAM" id="MobiDB-lite"/>
    </source>
</evidence>
<evidence type="ECO:0000313" key="3">
    <source>
        <dbReference type="Proteomes" id="UP000319263"/>
    </source>
</evidence>
<protein>
    <submittedName>
        <fullName evidence="2">DUF2332 family protein</fullName>
    </submittedName>
</protein>
<proteinExistence type="predicted"/>
<gene>
    <name evidence="2" type="ORF">FOE78_21980</name>
</gene>
<dbReference type="Pfam" id="PF10094">
    <property type="entry name" value="DUF2332"/>
    <property type="match status" value="1"/>
</dbReference>
<organism evidence="2 3">
    <name type="scientific">Microlunatus elymi</name>
    <dbReference type="NCBI Taxonomy" id="2596828"/>
    <lineage>
        <taxon>Bacteria</taxon>
        <taxon>Bacillati</taxon>
        <taxon>Actinomycetota</taxon>
        <taxon>Actinomycetes</taxon>
        <taxon>Propionibacteriales</taxon>
        <taxon>Propionibacteriaceae</taxon>
        <taxon>Microlunatus</taxon>
    </lineage>
</organism>